<dbReference type="SUPFAM" id="SSF142019">
    <property type="entry name" value="Nqo1 FMN-binding domain-like"/>
    <property type="match status" value="1"/>
</dbReference>
<keyword evidence="12" id="KW-1185">Reference proteome</keyword>
<dbReference type="NCBIfam" id="TIGR01945">
    <property type="entry name" value="rnfC"/>
    <property type="match status" value="1"/>
</dbReference>
<dbReference type="AlphaFoldDB" id="A0A6C2U3P2"/>
<comment type="subunit">
    <text evidence="8">The complex is composed of six subunits: RnfA, RnfB, RnfC, RnfD, RnfE and RnfG.</text>
</comment>
<comment type="cofactor">
    <cofactor evidence="8">
        <name>[4Fe-4S] cluster</name>
        <dbReference type="ChEBI" id="CHEBI:49883"/>
    </cofactor>
    <text evidence="8">Binds 2 [4Fe-4S] clusters per subunit.</text>
</comment>
<feature type="region of interest" description="Disordered" evidence="9">
    <location>
        <begin position="1"/>
        <end position="23"/>
    </location>
</feature>
<dbReference type="Pfam" id="PF13237">
    <property type="entry name" value="Fer4_10"/>
    <property type="match status" value="1"/>
</dbReference>
<feature type="binding site" evidence="8">
    <location>
        <position position="374"/>
    </location>
    <ligand>
        <name>[4Fe-4S] cluster</name>
        <dbReference type="ChEBI" id="CHEBI:49883"/>
        <label>1</label>
    </ligand>
</feature>
<feature type="binding site" evidence="8">
    <location>
        <position position="407"/>
    </location>
    <ligand>
        <name>[4Fe-4S] cluster</name>
        <dbReference type="ChEBI" id="CHEBI:49883"/>
        <label>2</label>
    </ligand>
</feature>
<comment type="similarity">
    <text evidence="8">Belongs to the 4Fe4S bacterial-type ferredoxin family. RnfC subfamily.</text>
</comment>
<keyword evidence="2 8" id="KW-0004">4Fe-4S</keyword>
<dbReference type="InterPro" id="IPR011538">
    <property type="entry name" value="Nuo51_FMN-bd"/>
</dbReference>
<keyword evidence="4 8" id="KW-0677">Repeat</keyword>
<dbReference type="GO" id="GO:0051539">
    <property type="term" value="F:4 iron, 4 sulfur cluster binding"/>
    <property type="evidence" value="ECO:0007669"/>
    <property type="project" value="UniProtKB-KW"/>
</dbReference>
<keyword evidence="8" id="KW-0472">Membrane</keyword>
<keyword evidence="7 8" id="KW-0411">Iron-sulfur</keyword>
<evidence type="ECO:0000256" key="9">
    <source>
        <dbReference type="SAM" id="MobiDB-lite"/>
    </source>
</evidence>
<keyword evidence="1 8" id="KW-0813">Transport</keyword>
<dbReference type="Gene3D" id="3.40.50.11540">
    <property type="entry name" value="NADH-ubiquinone oxidoreductase 51kDa subunit"/>
    <property type="match status" value="1"/>
</dbReference>
<evidence type="ECO:0000256" key="1">
    <source>
        <dbReference type="ARBA" id="ARBA00022448"/>
    </source>
</evidence>
<name>A0A6C2U3P2_PONDE</name>
<evidence type="ECO:0000256" key="6">
    <source>
        <dbReference type="ARBA" id="ARBA00023004"/>
    </source>
</evidence>
<comment type="function">
    <text evidence="8">Part of a membrane-bound complex that couples electron transfer with translocation of ions across the membrane.</text>
</comment>
<protein>
    <recommendedName>
        <fullName evidence="8">Ion-translocating oxidoreductase complex subunit C</fullName>
        <ecNumber evidence="8">7.-.-.-</ecNumber>
    </recommendedName>
    <alternativeName>
        <fullName evidence="8">Rnf electron transport complex subunit C</fullName>
    </alternativeName>
</protein>
<feature type="binding site" evidence="8">
    <location>
        <position position="371"/>
    </location>
    <ligand>
        <name>[4Fe-4S] cluster</name>
        <dbReference type="ChEBI" id="CHEBI:49883"/>
        <label>1</label>
    </ligand>
</feature>
<keyword evidence="5 8" id="KW-0249">Electron transport</keyword>
<feature type="binding site" evidence="8">
    <location>
        <position position="417"/>
    </location>
    <ligand>
        <name>[4Fe-4S] cluster</name>
        <dbReference type="ChEBI" id="CHEBI:49883"/>
        <label>1</label>
    </ligand>
</feature>
<dbReference type="InterPro" id="IPR019554">
    <property type="entry name" value="Soluble_ligand-bd"/>
</dbReference>
<keyword evidence="8" id="KW-1278">Translocase</keyword>
<dbReference type="Pfam" id="PF01512">
    <property type="entry name" value="Complex1_51K"/>
    <property type="match status" value="1"/>
</dbReference>
<dbReference type="Proteomes" id="UP000366872">
    <property type="component" value="Unassembled WGS sequence"/>
</dbReference>
<reference evidence="11 12" key="1">
    <citation type="submission" date="2019-04" db="EMBL/GenBank/DDBJ databases">
        <authorList>
            <person name="Van Vliet M D."/>
        </authorList>
    </citation>
    <scope>NUCLEOTIDE SEQUENCE [LARGE SCALE GENOMIC DNA]</scope>
    <source>
        <strain evidence="11 12">F1</strain>
    </source>
</reference>
<dbReference type="EC" id="7.-.-.-" evidence="8"/>
<sequence length="442" mass="46942">MSDKPRKFKGGVHPNDSKALSAHKPIQEAPLFDSYKVIMHQNIGAPPELLVKKGDEVKKGQLLCKAGGFVSVPLHAPTSGTIKAIDKVPGPTGIHVPCIEIAADGEDEWASPFEPIADWKSTDPAELKQRVWDAGIVGMGGAGFPAHVKLSPPEGKKIDTLILNGAECEPYLTADHRLMLENAEDVVLGAAIIARILGLDSAVVGVENNKPDAIEALNQVAGKYNVKVAALPVNYPQGAEKQLIYAITGREVPPGKLPMDVGCVVQNVASAAAVADAVIKGIPSIERITTVTGKPLVDPGNFKLRIGTPIDKVLELAGGISEQPAKLLLGGPMMGIAQSTLGVTIMKNTSGVLLIANDEVSQYTSEPCIRCGRCVDCCPMDILPATISQAVENKRFDWAEKLNVMACIECGSCSYSCPSHRPLNQHFKRAKVEIQAGLRKKG</sequence>
<feature type="binding site" evidence="8">
    <location>
        <position position="410"/>
    </location>
    <ligand>
        <name>[4Fe-4S] cluster</name>
        <dbReference type="ChEBI" id="CHEBI:49883"/>
        <label>2</label>
    </ligand>
</feature>
<comment type="subcellular location">
    <subcellularLocation>
        <location evidence="8">Cell membrane</location>
        <topology evidence="8">Peripheral membrane protein</topology>
    </subcellularLocation>
</comment>
<dbReference type="PANTHER" id="PTHR43034:SF2">
    <property type="entry name" value="ION-TRANSLOCATING OXIDOREDUCTASE COMPLEX SUBUNIT C"/>
    <property type="match status" value="1"/>
</dbReference>
<dbReference type="GO" id="GO:0046872">
    <property type="term" value="F:metal ion binding"/>
    <property type="evidence" value="ECO:0007669"/>
    <property type="project" value="UniProtKB-KW"/>
</dbReference>
<evidence type="ECO:0000313" key="11">
    <source>
        <dbReference type="EMBL" id="VGO14419.1"/>
    </source>
</evidence>
<organism evidence="11 12">
    <name type="scientific">Pontiella desulfatans</name>
    <dbReference type="NCBI Taxonomy" id="2750659"/>
    <lineage>
        <taxon>Bacteria</taxon>
        <taxon>Pseudomonadati</taxon>
        <taxon>Kiritimatiellota</taxon>
        <taxon>Kiritimatiellia</taxon>
        <taxon>Kiritimatiellales</taxon>
        <taxon>Pontiellaceae</taxon>
        <taxon>Pontiella</taxon>
    </lineage>
</organism>
<evidence type="ECO:0000256" key="3">
    <source>
        <dbReference type="ARBA" id="ARBA00022723"/>
    </source>
</evidence>
<gene>
    <name evidence="11" type="primary">rnfC_1</name>
    <name evidence="8" type="synonym">rnfC</name>
    <name evidence="11" type="ORF">PDESU_02980</name>
</gene>
<evidence type="ECO:0000256" key="4">
    <source>
        <dbReference type="ARBA" id="ARBA00022737"/>
    </source>
</evidence>
<dbReference type="NCBIfam" id="NF003454">
    <property type="entry name" value="PRK05035.1"/>
    <property type="match status" value="1"/>
</dbReference>
<dbReference type="Pfam" id="PF10531">
    <property type="entry name" value="SLBB"/>
    <property type="match status" value="1"/>
</dbReference>
<dbReference type="PROSITE" id="PS51379">
    <property type="entry name" value="4FE4S_FER_2"/>
    <property type="match status" value="2"/>
</dbReference>
<dbReference type="EMBL" id="CAAHFG010000001">
    <property type="protein sequence ID" value="VGO14419.1"/>
    <property type="molecule type" value="Genomic_DNA"/>
</dbReference>
<feature type="domain" description="4Fe-4S ferredoxin-type" evidence="10">
    <location>
        <begin position="398"/>
        <end position="428"/>
    </location>
</feature>
<accession>A0A6C2U3P2</accession>
<dbReference type="InterPro" id="IPR037225">
    <property type="entry name" value="Nuo51_FMN-bd_sf"/>
</dbReference>
<feature type="binding site" evidence="8">
    <location>
        <position position="368"/>
    </location>
    <ligand>
        <name>[4Fe-4S] cluster</name>
        <dbReference type="ChEBI" id="CHEBI:49883"/>
        <label>1</label>
    </ligand>
</feature>
<dbReference type="InterPro" id="IPR017900">
    <property type="entry name" value="4Fe4S_Fe_S_CS"/>
</dbReference>
<dbReference type="InterPro" id="IPR010208">
    <property type="entry name" value="Ion_transpt_RnfC/RsxC"/>
</dbReference>
<dbReference type="RefSeq" id="WP_136079902.1">
    <property type="nucleotide sequence ID" value="NZ_CAAHFG010000001.1"/>
</dbReference>
<evidence type="ECO:0000313" key="12">
    <source>
        <dbReference type="Proteomes" id="UP000366872"/>
    </source>
</evidence>
<feature type="binding site" evidence="8">
    <location>
        <position position="378"/>
    </location>
    <ligand>
        <name>[4Fe-4S] cluster</name>
        <dbReference type="ChEBI" id="CHEBI:49883"/>
        <label>2</label>
    </ligand>
</feature>
<evidence type="ECO:0000256" key="7">
    <source>
        <dbReference type="ARBA" id="ARBA00023014"/>
    </source>
</evidence>
<dbReference type="InterPro" id="IPR017896">
    <property type="entry name" value="4Fe4S_Fe-S-bd"/>
</dbReference>
<evidence type="ECO:0000256" key="2">
    <source>
        <dbReference type="ARBA" id="ARBA00022485"/>
    </source>
</evidence>
<feature type="domain" description="4Fe-4S ferredoxin-type" evidence="10">
    <location>
        <begin position="359"/>
        <end position="388"/>
    </location>
</feature>
<dbReference type="Gene3D" id="3.30.70.20">
    <property type="match status" value="1"/>
</dbReference>
<proteinExistence type="inferred from homology"/>
<dbReference type="PROSITE" id="PS00198">
    <property type="entry name" value="4FE4S_FER_1"/>
    <property type="match status" value="1"/>
</dbReference>
<evidence type="ECO:0000256" key="5">
    <source>
        <dbReference type="ARBA" id="ARBA00022982"/>
    </source>
</evidence>
<dbReference type="Pfam" id="PF13375">
    <property type="entry name" value="RnfC_N"/>
    <property type="match status" value="1"/>
</dbReference>
<evidence type="ECO:0000259" key="10">
    <source>
        <dbReference type="PROSITE" id="PS51379"/>
    </source>
</evidence>
<dbReference type="InterPro" id="IPR026902">
    <property type="entry name" value="RnfC_N"/>
</dbReference>
<feature type="binding site" evidence="8">
    <location>
        <position position="413"/>
    </location>
    <ligand>
        <name>[4Fe-4S] cluster</name>
        <dbReference type="ChEBI" id="CHEBI:49883"/>
        <label>2</label>
    </ligand>
</feature>
<dbReference type="GO" id="GO:0009055">
    <property type="term" value="F:electron transfer activity"/>
    <property type="evidence" value="ECO:0007669"/>
    <property type="project" value="InterPro"/>
</dbReference>
<dbReference type="HAMAP" id="MF_00461">
    <property type="entry name" value="RsxC_RnfC"/>
    <property type="match status" value="1"/>
</dbReference>
<dbReference type="SUPFAM" id="SSF46548">
    <property type="entry name" value="alpha-helical ferredoxin"/>
    <property type="match status" value="1"/>
</dbReference>
<dbReference type="GO" id="GO:0005886">
    <property type="term" value="C:plasma membrane"/>
    <property type="evidence" value="ECO:0007669"/>
    <property type="project" value="UniProtKB-SubCell"/>
</dbReference>
<dbReference type="PANTHER" id="PTHR43034">
    <property type="entry name" value="ION-TRANSLOCATING OXIDOREDUCTASE COMPLEX SUBUNIT C"/>
    <property type="match status" value="1"/>
</dbReference>
<keyword evidence="8" id="KW-1003">Cell membrane</keyword>
<evidence type="ECO:0000256" key="8">
    <source>
        <dbReference type="HAMAP-Rule" id="MF_00461"/>
    </source>
</evidence>
<feature type="compositionally biased region" description="Basic residues" evidence="9">
    <location>
        <begin position="1"/>
        <end position="10"/>
    </location>
</feature>
<keyword evidence="6 8" id="KW-0408">Iron</keyword>
<dbReference type="GO" id="GO:0022900">
    <property type="term" value="P:electron transport chain"/>
    <property type="evidence" value="ECO:0007669"/>
    <property type="project" value="UniProtKB-UniRule"/>
</dbReference>
<keyword evidence="3 8" id="KW-0479">Metal-binding</keyword>